<comment type="caution">
    <text evidence="2">The sequence shown here is derived from an EMBL/GenBank/DDBJ whole genome shotgun (WGS) entry which is preliminary data.</text>
</comment>
<protein>
    <submittedName>
        <fullName evidence="2">Carboxymuconolactone decarboxylase family protein</fullName>
    </submittedName>
</protein>
<dbReference type="Gene3D" id="1.20.1290.10">
    <property type="entry name" value="AhpD-like"/>
    <property type="match status" value="1"/>
</dbReference>
<evidence type="ECO:0000313" key="3">
    <source>
        <dbReference type="Proteomes" id="UP001153203"/>
    </source>
</evidence>
<organism evidence="2 3">
    <name type="scientific">Lactococcus formosensis</name>
    <dbReference type="NCBI Taxonomy" id="1281486"/>
    <lineage>
        <taxon>Bacteria</taxon>
        <taxon>Bacillati</taxon>
        <taxon>Bacillota</taxon>
        <taxon>Bacilli</taxon>
        <taxon>Lactobacillales</taxon>
        <taxon>Streptococcaceae</taxon>
        <taxon>Lactococcus</taxon>
    </lineage>
</organism>
<dbReference type="InterPro" id="IPR052512">
    <property type="entry name" value="4CMD/NDH-1_regulator"/>
</dbReference>
<sequence>MIEKVTAGQDNLGDFAPEFAAYNDEILFGEVWENPTLTPKNRSIITLSALISKGATEQLSFHFHRAKENGISKEEVSALITHLAFYVGWPNAWSAFNIAKEIYTEKKQ</sequence>
<dbReference type="GO" id="GO:0051920">
    <property type="term" value="F:peroxiredoxin activity"/>
    <property type="evidence" value="ECO:0007669"/>
    <property type="project" value="InterPro"/>
</dbReference>
<reference evidence="2" key="1">
    <citation type="submission" date="2022-06" db="EMBL/GenBank/DDBJ databases">
        <title>Lactococcus from bovine mastitis in China.</title>
        <authorList>
            <person name="Lin Y."/>
            <person name="Han B."/>
        </authorList>
    </citation>
    <scope>NUCLEOTIDE SEQUENCE</scope>
    <source>
        <strain evidence="2">Hebei-B-39</strain>
    </source>
</reference>
<name>A0A9X4SLD5_9LACT</name>
<evidence type="ECO:0000313" key="2">
    <source>
        <dbReference type="EMBL" id="MDG6193681.1"/>
    </source>
</evidence>
<dbReference type="Proteomes" id="UP001153203">
    <property type="component" value="Unassembled WGS sequence"/>
</dbReference>
<dbReference type="AlphaFoldDB" id="A0A9X4SLD5"/>
<dbReference type="InterPro" id="IPR029032">
    <property type="entry name" value="AhpD-like"/>
</dbReference>
<accession>A0A9X4SLD5</accession>
<gene>
    <name evidence="2" type="ORF">NF708_06665</name>
</gene>
<dbReference type="SUPFAM" id="SSF69118">
    <property type="entry name" value="AhpD-like"/>
    <property type="match status" value="1"/>
</dbReference>
<feature type="domain" description="Carboxymuconolactone decarboxylase-like" evidence="1">
    <location>
        <begin position="17"/>
        <end position="101"/>
    </location>
</feature>
<dbReference type="Pfam" id="PF02627">
    <property type="entry name" value="CMD"/>
    <property type="match status" value="1"/>
</dbReference>
<dbReference type="InterPro" id="IPR003779">
    <property type="entry name" value="CMD-like"/>
</dbReference>
<dbReference type="PANTHER" id="PTHR33570">
    <property type="entry name" value="4-CARBOXYMUCONOLACTONE DECARBOXYLASE FAMILY PROTEIN"/>
    <property type="match status" value="1"/>
</dbReference>
<dbReference type="EMBL" id="JAMWGI010000003">
    <property type="protein sequence ID" value="MDG6193681.1"/>
    <property type="molecule type" value="Genomic_DNA"/>
</dbReference>
<dbReference type="RefSeq" id="WP_017369992.1">
    <property type="nucleotide sequence ID" value="NZ_JAKTAW010000004.1"/>
</dbReference>
<evidence type="ECO:0000259" key="1">
    <source>
        <dbReference type="Pfam" id="PF02627"/>
    </source>
</evidence>
<proteinExistence type="predicted"/>
<dbReference type="PANTHER" id="PTHR33570:SF9">
    <property type="entry name" value="BLL4600 PROTEIN"/>
    <property type="match status" value="1"/>
</dbReference>